<name>A0ABU0H3F4_9HYPH</name>
<organism evidence="3 4">
    <name type="scientific">Kaistia dalseonensis</name>
    <dbReference type="NCBI Taxonomy" id="410840"/>
    <lineage>
        <taxon>Bacteria</taxon>
        <taxon>Pseudomonadati</taxon>
        <taxon>Pseudomonadota</taxon>
        <taxon>Alphaproteobacteria</taxon>
        <taxon>Hyphomicrobiales</taxon>
        <taxon>Kaistiaceae</taxon>
        <taxon>Kaistia</taxon>
    </lineage>
</organism>
<evidence type="ECO:0000256" key="1">
    <source>
        <dbReference type="SAM" id="MobiDB-lite"/>
    </source>
</evidence>
<accession>A0ABU0H3F4</accession>
<proteinExistence type="predicted"/>
<sequence length="329" mass="33980">MFWVAVFIIGLFGTLAGIIPVILNGLRFRNVALLIIGIAMLGAGSVGVIAKPNFIALKMPRIVFGESDAPVAAAPGIEAPAASPEVASAPSPAVNAPAAAATADKDESQLPAAKLPQPVSVTTTTVVGNEVDPLANPAAPAPENVPVLPPPVATAAVAPPPSPEAVAAEQLAALTSQQPKDEAAFTKILVDSRAEYDKADDAGRDTAQSSRATAICRALPKPDVKGWVGMVKEVDRDAGGRIILTVALPDGTLVKTWNNAMSDTEDKTLIVAGTPLAAVVGPLQPGDTVRFGGTFFSDEPDCYRSSRLSLDQSMTDPSFLFRFTAVDKI</sequence>
<keyword evidence="2" id="KW-1133">Transmembrane helix</keyword>
<dbReference type="RefSeq" id="WP_266347716.1">
    <property type="nucleotide sequence ID" value="NZ_JAPKNG010000001.1"/>
</dbReference>
<comment type="caution">
    <text evidence="3">The sequence shown here is derived from an EMBL/GenBank/DDBJ whole genome shotgun (WGS) entry which is preliminary data.</text>
</comment>
<feature type="transmembrane region" description="Helical" evidence="2">
    <location>
        <begin position="31"/>
        <end position="50"/>
    </location>
</feature>
<feature type="region of interest" description="Disordered" evidence="1">
    <location>
        <begin position="97"/>
        <end position="117"/>
    </location>
</feature>
<dbReference type="EMBL" id="JAUSVO010000001">
    <property type="protein sequence ID" value="MDQ0436833.1"/>
    <property type="molecule type" value="Genomic_DNA"/>
</dbReference>
<evidence type="ECO:0000256" key="2">
    <source>
        <dbReference type="SAM" id="Phobius"/>
    </source>
</evidence>
<reference evidence="3 4" key="1">
    <citation type="submission" date="2023-07" db="EMBL/GenBank/DDBJ databases">
        <title>Genomic Encyclopedia of Type Strains, Phase IV (KMG-IV): sequencing the most valuable type-strain genomes for metagenomic binning, comparative biology and taxonomic classification.</title>
        <authorList>
            <person name="Goeker M."/>
        </authorList>
    </citation>
    <scope>NUCLEOTIDE SEQUENCE [LARGE SCALE GENOMIC DNA]</scope>
    <source>
        <strain evidence="3 4">B6-8</strain>
    </source>
</reference>
<keyword evidence="2" id="KW-0472">Membrane</keyword>
<evidence type="ECO:0000313" key="4">
    <source>
        <dbReference type="Proteomes" id="UP001241603"/>
    </source>
</evidence>
<keyword evidence="2" id="KW-0812">Transmembrane</keyword>
<gene>
    <name evidence="3" type="ORF">QO014_001203</name>
</gene>
<keyword evidence="4" id="KW-1185">Reference proteome</keyword>
<dbReference type="Proteomes" id="UP001241603">
    <property type="component" value="Unassembled WGS sequence"/>
</dbReference>
<evidence type="ECO:0000313" key="3">
    <source>
        <dbReference type="EMBL" id="MDQ0436833.1"/>
    </source>
</evidence>
<protein>
    <submittedName>
        <fullName evidence="3">Uncharacterized protein</fullName>
    </submittedName>
</protein>
<feature type="transmembrane region" description="Helical" evidence="2">
    <location>
        <begin position="6"/>
        <end position="24"/>
    </location>
</feature>